<accession>A0A250KPN4</accession>
<feature type="transmembrane region" description="Helical" evidence="1">
    <location>
        <begin position="6"/>
        <end position="25"/>
    </location>
</feature>
<feature type="transmembrane region" description="Helical" evidence="1">
    <location>
        <begin position="45"/>
        <end position="65"/>
    </location>
</feature>
<evidence type="ECO:0000313" key="3">
    <source>
        <dbReference type="Proteomes" id="UP000267517"/>
    </source>
</evidence>
<dbReference type="OrthoDB" id="1082880at2"/>
<keyword evidence="1" id="KW-0812">Transmembrane</keyword>
<dbReference type="Proteomes" id="UP000267517">
    <property type="component" value="Chromosome II"/>
</dbReference>
<gene>
    <name evidence="2" type="ORF">PMEL_200389</name>
</gene>
<organism evidence="2 3">
    <name type="scientific">Prevotella melaninogenica</name>
    <dbReference type="NCBI Taxonomy" id="28132"/>
    <lineage>
        <taxon>Bacteria</taxon>
        <taxon>Pseudomonadati</taxon>
        <taxon>Bacteroidota</taxon>
        <taxon>Bacteroidia</taxon>
        <taxon>Bacteroidales</taxon>
        <taxon>Prevotellaceae</taxon>
        <taxon>Prevotella</taxon>
    </lineage>
</organism>
<sequence length="216" mass="25269">MKSLIISSVFILAILSVIYAINYLFYRFSPFRMLPSIKTLPARGIFGVIIAIFAYFGALIYFTIFNREINQLCSGNMYIYLPIILTVLLVVAIVGIFRYEKRVWLRHNLKYSRLMLPSWNKGLKNLCVSINKIDDIAYGRGVSFSWFDGSFISAGRHRVVFEFYEDHFLAKRNTRSVIYKKEIGFNFQPDTVYVIEVLQERQTFQITAETTRNNYL</sequence>
<protein>
    <submittedName>
        <fullName evidence="2">Uncharacterized protein</fullName>
    </submittedName>
</protein>
<dbReference type="AlphaFoldDB" id="A0A250KPN4"/>
<evidence type="ECO:0000313" key="2">
    <source>
        <dbReference type="EMBL" id="BBA29863.1"/>
    </source>
</evidence>
<dbReference type="EMBL" id="AP018050">
    <property type="protein sequence ID" value="BBA29863.1"/>
    <property type="molecule type" value="Genomic_DNA"/>
</dbReference>
<dbReference type="RefSeq" id="WP_120174973.1">
    <property type="nucleotide sequence ID" value="NZ_AP018050.1"/>
</dbReference>
<keyword evidence="1" id="KW-1133">Transmembrane helix</keyword>
<evidence type="ECO:0000256" key="1">
    <source>
        <dbReference type="SAM" id="Phobius"/>
    </source>
</evidence>
<feature type="transmembrane region" description="Helical" evidence="1">
    <location>
        <begin position="77"/>
        <end position="97"/>
    </location>
</feature>
<keyword evidence="1" id="KW-0472">Membrane</keyword>
<proteinExistence type="predicted"/>
<reference evidence="2 3" key="1">
    <citation type="submission" date="2017-05" db="EMBL/GenBank/DDBJ databases">
        <title>whole genome sequence of Prevotella melaninogenica GAI 07411.</title>
        <authorList>
            <person name="Kondo Y."/>
            <person name="Hoshino T."/>
        </authorList>
    </citation>
    <scope>NUCLEOTIDE SEQUENCE [LARGE SCALE GENOMIC DNA]</scope>
    <source>
        <strain evidence="2 3">GAI 07411</strain>
    </source>
</reference>
<name>A0A250KPN4_9BACT</name>